<dbReference type="PANTHER" id="PTHR33577:SF19">
    <property type="entry name" value="HEME HALOPEROXIDASE FAMILY PROFILE DOMAIN-CONTAINING PROTEIN-RELATED"/>
    <property type="match status" value="1"/>
</dbReference>
<organism evidence="10 11">
    <name type="scientific">Apiospora kogelbergensis</name>
    <dbReference type="NCBI Taxonomy" id="1337665"/>
    <lineage>
        <taxon>Eukaryota</taxon>
        <taxon>Fungi</taxon>
        <taxon>Dikarya</taxon>
        <taxon>Ascomycota</taxon>
        <taxon>Pezizomycotina</taxon>
        <taxon>Sordariomycetes</taxon>
        <taxon>Xylariomycetidae</taxon>
        <taxon>Amphisphaeriales</taxon>
        <taxon>Apiosporaceae</taxon>
        <taxon>Apiospora</taxon>
    </lineage>
</organism>
<reference evidence="10 11" key="1">
    <citation type="submission" date="2023-01" db="EMBL/GenBank/DDBJ databases">
        <title>Analysis of 21 Apiospora genomes using comparative genomics revels a genus with tremendous synthesis potential of carbohydrate active enzymes and secondary metabolites.</title>
        <authorList>
            <person name="Sorensen T."/>
        </authorList>
    </citation>
    <scope>NUCLEOTIDE SEQUENCE [LARGE SCALE GENOMIC DNA]</scope>
    <source>
        <strain evidence="10 11">CBS 117206</strain>
    </source>
</reference>
<evidence type="ECO:0000256" key="4">
    <source>
        <dbReference type="ARBA" id="ARBA00022723"/>
    </source>
</evidence>
<accession>A0AAW0QJR4</accession>
<keyword evidence="3" id="KW-0349">Heme</keyword>
<feature type="signal peptide" evidence="8">
    <location>
        <begin position="1"/>
        <end position="17"/>
    </location>
</feature>
<evidence type="ECO:0000256" key="2">
    <source>
        <dbReference type="ARBA" id="ARBA00022559"/>
    </source>
</evidence>
<comment type="caution">
    <text evidence="10">The sequence shown here is derived from an EMBL/GenBank/DDBJ whole genome shotgun (WGS) entry which is preliminary data.</text>
</comment>
<feature type="domain" description="Heme haloperoxidase family profile" evidence="9">
    <location>
        <begin position="19"/>
        <end position="230"/>
    </location>
</feature>
<dbReference type="Pfam" id="PF01328">
    <property type="entry name" value="Peroxidase_2"/>
    <property type="match status" value="1"/>
</dbReference>
<keyword evidence="11" id="KW-1185">Reference proteome</keyword>
<dbReference type="SUPFAM" id="SSF47571">
    <property type="entry name" value="Cloroperoxidase"/>
    <property type="match status" value="1"/>
</dbReference>
<dbReference type="GO" id="GO:0004601">
    <property type="term" value="F:peroxidase activity"/>
    <property type="evidence" value="ECO:0007669"/>
    <property type="project" value="UniProtKB-KW"/>
</dbReference>
<comment type="cofactor">
    <cofactor evidence="1">
        <name>heme b</name>
        <dbReference type="ChEBI" id="CHEBI:60344"/>
    </cofactor>
</comment>
<dbReference type="Gene3D" id="1.10.489.10">
    <property type="entry name" value="Chloroperoxidase-like"/>
    <property type="match status" value="1"/>
</dbReference>
<keyword evidence="5" id="KW-0560">Oxidoreductase</keyword>
<gene>
    <name evidence="10" type="ORF">PG999_009519</name>
</gene>
<dbReference type="EMBL" id="JAQQWP010000008">
    <property type="protein sequence ID" value="KAK8106160.1"/>
    <property type="molecule type" value="Genomic_DNA"/>
</dbReference>
<keyword evidence="6" id="KW-0408">Iron</keyword>
<dbReference type="PROSITE" id="PS51405">
    <property type="entry name" value="HEME_HALOPEROXIDASE"/>
    <property type="match status" value="1"/>
</dbReference>
<proteinExistence type="inferred from homology"/>
<sequence>MLYTTALIASVAACVAAVNDNTWIAPTASDRRSPCPMMNSLANSGYINRDGLNVSMSSIETALLNVVNLDPAVTALVGAVAIKASTTGYADTLNLDDLDKHGIIEHDASLSRGDWLDGKGDNHKFDAAIWTNTAAHFTGDTISIEDMAKARAAAVARANATNPAFNFGAAQLQGSTLECSLILGVFGDMTDGNANTKQVRTLFEQERLPFEEGWTKPKERIVISGIQNLSKKLLAVAV</sequence>
<keyword evidence="4" id="KW-0479">Metal-binding</keyword>
<dbReference type="InterPro" id="IPR000028">
    <property type="entry name" value="Chloroperoxidase"/>
</dbReference>
<name>A0AAW0QJR4_9PEZI</name>
<comment type="similarity">
    <text evidence="7">Belongs to the chloroperoxidase family.</text>
</comment>
<dbReference type="Proteomes" id="UP001392437">
    <property type="component" value="Unassembled WGS sequence"/>
</dbReference>
<evidence type="ECO:0000313" key="11">
    <source>
        <dbReference type="Proteomes" id="UP001392437"/>
    </source>
</evidence>
<evidence type="ECO:0000256" key="3">
    <source>
        <dbReference type="ARBA" id="ARBA00022617"/>
    </source>
</evidence>
<dbReference type="InterPro" id="IPR036851">
    <property type="entry name" value="Chloroperoxidase-like_sf"/>
</dbReference>
<keyword evidence="2" id="KW-0575">Peroxidase</keyword>
<dbReference type="PANTHER" id="PTHR33577">
    <property type="entry name" value="STERIGMATOCYSTIN BIOSYNTHESIS PEROXIDASE STCC-RELATED"/>
    <property type="match status" value="1"/>
</dbReference>
<evidence type="ECO:0000256" key="1">
    <source>
        <dbReference type="ARBA" id="ARBA00001970"/>
    </source>
</evidence>
<evidence type="ECO:0000256" key="5">
    <source>
        <dbReference type="ARBA" id="ARBA00023002"/>
    </source>
</evidence>
<evidence type="ECO:0000313" key="10">
    <source>
        <dbReference type="EMBL" id="KAK8106160.1"/>
    </source>
</evidence>
<evidence type="ECO:0000256" key="8">
    <source>
        <dbReference type="SAM" id="SignalP"/>
    </source>
</evidence>
<evidence type="ECO:0000256" key="6">
    <source>
        <dbReference type="ARBA" id="ARBA00023004"/>
    </source>
</evidence>
<protein>
    <recommendedName>
        <fullName evidence="9">Heme haloperoxidase family profile domain-containing protein</fullName>
    </recommendedName>
</protein>
<evidence type="ECO:0000256" key="7">
    <source>
        <dbReference type="ARBA" id="ARBA00025795"/>
    </source>
</evidence>
<dbReference type="AlphaFoldDB" id="A0AAW0QJR4"/>
<keyword evidence="8" id="KW-0732">Signal</keyword>
<dbReference type="GO" id="GO:0046872">
    <property type="term" value="F:metal ion binding"/>
    <property type="evidence" value="ECO:0007669"/>
    <property type="project" value="UniProtKB-KW"/>
</dbReference>
<evidence type="ECO:0000259" key="9">
    <source>
        <dbReference type="PROSITE" id="PS51405"/>
    </source>
</evidence>
<feature type="chain" id="PRO_5043642851" description="Heme haloperoxidase family profile domain-containing protein" evidence="8">
    <location>
        <begin position="18"/>
        <end position="238"/>
    </location>
</feature>